<organism evidence="1 2">
    <name type="scientific">Dipteronia dyeriana</name>
    <dbReference type="NCBI Taxonomy" id="168575"/>
    <lineage>
        <taxon>Eukaryota</taxon>
        <taxon>Viridiplantae</taxon>
        <taxon>Streptophyta</taxon>
        <taxon>Embryophyta</taxon>
        <taxon>Tracheophyta</taxon>
        <taxon>Spermatophyta</taxon>
        <taxon>Magnoliopsida</taxon>
        <taxon>eudicotyledons</taxon>
        <taxon>Gunneridae</taxon>
        <taxon>Pentapetalae</taxon>
        <taxon>rosids</taxon>
        <taxon>malvids</taxon>
        <taxon>Sapindales</taxon>
        <taxon>Sapindaceae</taxon>
        <taxon>Hippocastanoideae</taxon>
        <taxon>Acereae</taxon>
        <taxon>Dipteronia</taxon>
    </lineage>
</organism>
<accession>A0AAD9U5H5</accession>
<dbReference type="PANTHER" id="PTHR31973">
    <property type="entry name" value="POLYPROTEIN, PUTATIVE-RELATED"/>
    <property type="match status" value="1"/>
</dbReference>
<name>A0AAD9U5H5_9ROSI</name>
<dbReference type="AlphaFoldDB" id="A0AAD9U5H5"/>
<evidence type="ECO:0000313" key="2">
    <source>
        <dbReference type="Proteomes" id="UP001280121"/>
    </source>
</evidence>
<comment type="caution">
    <text evidence="1">The sequence shown here is derived from an EMBL/GenBank/DDBJ whole genome shotgun (WGS) entry which is preliminary data.</text>
</comment>
<protein>
    <submittedName>
        <fullName evidence="1">Uncharacterized protein</fullName>
    </submittedName>
</protein>
<keyword evidence="2" id="KW-1185">Reference proteome</keyword>
<dbReference type="Proteomes" id="UP001280121">
    <property type="component" value="Unassembled WGS sequence"/>
</dbReference>
<gene>
    <name evidence="1" type="ORF">Ddye_015770</name>
</gene>
<proteinExistence type="predicted"/>
<dbReference type="PANTHER" id="PTHR31973:SF187">
    <property type="entry name" value="MUTATOR TRANSPOSASE MUDRA PROTEIN"/>
    <property type="match status" value="1"/>
</dbReference>
<sequence length="135" mass="16071">MQRQYKGQLSGLYLWNAANKSTKAEFMEEITKLQEVNIDAYNYIMKVPLKHWALHAFENYVKSDHVTNNISECFNVWMEIFRAQPAPSILEGMRRKMMQRMTKRLEEGRNWASNIPPLVKKKLSERQDDLRFVCK</sequence>
<evidence type="ECO:0000313" key="1">
    <source>
        <dbReference type="EMBL" id="KAK2648281.1"/>
    </source>
</evidence>
<dbReference type="EMBL" id="JANJYI010000005">
    <property type="protein sequence ID" value="KAK2648281.1"/>
    <property type="molecule type" value="Genomic_DNA"/>
</dbReference>
<reference evidence="1" key="1">
    <citation type="journal article" date="2023" name="Plant J.">
        <title>Genome sequences and population genomics provide insights into the demographic history, inbreeding, and mutation load of two 'living fossil' tree species of Dipteronia.</title>
        <authorList>
            <person name="Feng Y."/>
            <person name="Comes H.P."/>
            <person name="Chen J."/>
            <person name="Zhu S."/>
            <person name="Lu R."/>
            <person name="Zhang X."/>
            <person name="Li P."/>
            <person name="Qiu J."/>
            <person name="Olsen K.M."/>
            <person name="Qiu Y."/>
        </authorList>
    </citation>
    <scope>NUCLEOTIDE SEQUENCE</scope>
    <source>
        <strain evidence="1">KIB01</strain>
    </source>
</reference>